<feature type="domain" description="Glucose dehydrogenase C-terminal" evidence="12">
    <location>
        <begin position="146"/>
        <end position="353"/>
    </location>
</feature>
<evidence type="ECO:0000256" key="2">
    <source>
        <dbReference type="ARBA" id="ARBA00022723"/>
    </source>
</evidence>
<comment type="cofactor">
    <cofactor evidence="1">
        <name>Zn(2+)</name>
        <dbReference type="ChEBI" id="CHEBI:29105"/>
    </cofactor>
</comment>
<dbReference type="InterPro" id="IPR036291">
    <property type="entry name" value="NAD(P)-bd_dom_sf"/>
</dbReference>
<keyword evidence="2 9" id="KW-0479">Metal-binding</keyword>
<sequence>MRAILVSPPKEGSELADVEKPPEPGRGEVLVRTLLTGICGTDRGIVSGRLKFARPPLKKDRLVLGHEAIGVVEAVGSGVELRKGDLVVPIVRRGCGVCLNCKVGRQDFCETGNFVEAGIRGQDGFMRDYFVDQEVYMVRVPPQLREVGVLSEPLSNVVKGVEELFTLQRRTLWTCEDSTFQCRTAFVIGSGPIGLLFAMTLVTEGFNVAVLNRRDPNEVESKVTEAIGVKFEKLGDGLPSPDLIVDTAGSPVTLLKLLSKIKNNGAVVLFGTTSGEREEISADLITELVERNILVVGSVNASKEHFAKAVTYLSLWHDRFPEALRTMITSEVKPEEAGEALRSKTKGEVKTVLRWSQ</sequence>
<evidence type="ECO:0000256" key="6">
    <source>
        <dbReference type="ARBA" id="ARBA00023002"/>
    </source>
</evidence>
<dbReference type="InterPro" id="IPR013154">
    <property type="entry name" value="ADH-like_N"/>
</dbReference>
<reference evidence="13" key="1">
    <citation type="journal article" date="2014" name="Int. J. Syst. Evol. Microbiol.">
        <title>Complete genome sequence of Corynebacterium casei LMG S-19264T (=DSM 44701T), isolated from a smear-ripened cheese.</title>
        <authorList>
            <consortium name="US DOE Joint Genome Institute (JGI-PGF)"/>
            <person name="Walter F."/>
            <person name="Albersmeier A."/>
            <person name="Kalinowski J."/>
            <person name="Ruckert C."/>
        </authorList>
    </citation>
    <scope>NUCLEOTIDE SEQUENCE</scope>
    <source>
        <strain evidence="13">JCM 31740</strain>
    </source>
</reference>
<dbReference type="Pfam" id="PF08240">
    <property type="entry name" value="ADH_N"/>
    <property type="match status" value="1"/>
</dbReference>
<dbReference type="InterPro" id="IPR026583">
    <property type="entry name" value="Glc_1-DH_arc"/>
</dbReference>
<reference evidence="13" key="2">
    <citation type="submission" date="2020-09" db="EMBL/GenBank/DDBJ databases">
        <authorList>
            <person name="Sun Q."/>
            <person name="Ohkuma M."/>
        </authorList>
    </citation>
    <scope>NUCLEOTIDE SEQUENCE</scope>
    <source>
        <strain evidence="13">JCM 31740</strain>
    </source>
</reference>
<dbReference type="GO" id="GO:0051262">
    <property type="term" value="P:protein tetramerization"/>
    <property type="evidence" value="ECO:0007669"/>
    <property type="project" value="UniProtKB-ARBA"/>
</dbReference>
<keyword evidence="4 9" id="KW-0862">Zinc</keyword>
<feature type="binding site" evidence="9">
    <location>
        <position position="300"/>
    </location>
    <ligand>
        <name>substrate</name>
    </ligand>
</feature>
<dbReference type="GO" id="GO:0005536">
    <property type="term" value="F:D-glucose binding"/>
    <property type="evidence" value="ECO:0007669"/>
    <property type="project" value="UniProtKB-UniRule"/>
</dbReference>
<feature type="compositionally biased region" description="Basic and acidic residues" evidence="10">
    <location>
        <begin position="11"/>
        <end position="24"/>
    </location>
</feature>
<comment type="caution">
    <text evidence="9">Lacks conserved residue(s) required for the propagation of feature annotation.</text>
</comment>
<keyword evidence="8 9" id="KW-0119">Carbohydrate metabolism</keyword>
<dbReference type="InterPro" id="IPR002328">
    <property type="entry name" value="ADH_Zn_CS"/>
</dbReference>
<feature type="region of interest" description="Disordered" evidence="10">
    <location>
        <begin position="1"/>
        <end position="24"/>
    </location>
</feature>
<feature type="domain" description="Alcohol dehydrogenase-like N-terminal" evidence="11">
    <location>
        <begin position="25"/>
        <end position="141"/>
    </location>
</feature>
<organism evidence="13 14">
    <name type="scientific">Sulfodiicoccus acidiphilus</name>
    <dbReference type="NCBI Taxonomy" id="1670455"/>
    <lineage>
        <taxon>Archaea</taxon>
        <taxon>Thermoproteota</taxon>
        <taxon>Thermoprotei</taxon>
        <taxon>Sulfolobales</taxon>
        <taxon>Sulfolobaceae</taxon>
        <taxon>Sulfodiicoccus</taxon>
    </lineage>
</organism>
<proteinExistence type="inferred from homology"/>
<comment type="catalytic activity">
    <reaction evidence="9">
        <text>D-glucose + NAD(+) = D-glucono-1,5-lactone + NADH + H(+)</text>
        <dbReference type="Rhea" id="RHEA:14293"/>
        <dbReference type="ChEBI" id="CHEBI:4167"/>
        <dbReference type="ChEBI" id="CHEBI:15378"/>
        <dbReference type="ChEBI" id="CHEBI:16217"/>
        <dbReference type="ChEBI" id="CHEBI:57540"/>
        <dbReference type="ChEBI" id="CHEBI:57945"/>
        <dbReference type="EC" id="1.1.1.47"/>
    </reaction>
</comment>
<evidence type="ECO:0000313" key="13">
    <source>
        <dbReference type="EMBL" id="GGT90695.1"/>
    </source>
</evidence>
<dbReference type="GO" id="GO:0070401">
    <property type="term" value="F:NADP+ binding"/>
    <property type="evidence" value="ECO:0007669"/>
    <property type="project" value="UniProtKB-UniRule"/>
</dbReference>
<dbReference type="GO" id="GO:0047936">
    <property type="term" value="F:glucose 1-dehydrogenase [NAD(P)+] activity"/>
    <property type="evidence" value="ECO:0007669"/>
    <property type="project" value="UniProtKB-UniRule"/>
</dbReference>
<comment type="caution">
    <text evidence="13">The sequence shown here is derived from an EMBL/GenBank/DDBJ whole genome shotgun (WGS) entry which is preliminary data.</text>
</comment>
<keyword evidence="3 9" id="KW-0547">Nucleotide-binding</keyword>
<evidence type="ECO:0000256" key="1">
    <source>
        <dbReference type="ARBA" id="ARBA00001947"/>
    </source>
</evidence>
<evidence type="ECO:0000256" key="7">
    <source>
        <dbReference type="ARBA" id="ARBA00023027"/>
    </source>
</evidence>
<protein>
    <recommendedName>
        <fullName evidence="9">Glucose 1-dehydrogenase</fullName>
        <shortName evidence="9">GDH</shortName>
        <shortName evidence="9">GlcDH</shortName>
        <ecNumber evidence="9">1.1.1.47</ecNumber>
    </recommendedName>
</protein>
<comment type="similarity">
    <text evidence="9">Belongs to the zinc-containing alcohol dehydrogenase family. Glucose 1-dehydrogenase subfamily.</text>
</comment>
<feature type="binding site" evidence="9">
    <location>
        <position position="152"/>
    </location>
    <ligand>
        <name>substrate</name>
    </ligand>
</feature>
<dbReference type="GO" id="GO:0008270">
    <property type="term" value="F:zinc ion binding"/>
    <property type="evidence" value="ECO:0007669"/>
    <property type="project" value="UniProtKB-UniRule"/>
</dbReference>
<dbReference type="OrthoDB" id="41394at2157"/>
<name>A0A830H2I9_9CREN</name>
<dbReference type="HAMAP" id="MF_02127">
    <property type="entry name" value="Glucose_DH"/>
    <property type="match status" value="1"/>
</dbReference>
<dbReference type="Gene3D" id="3.90.180.10">
    <property type="entry name" value="Medium-chain alcohol dehydrogenases, catalytic domain"/>
    <property type="match status" value="1"/>
</dbReference>
<dbReference type="CDD" id="cd08230">
    <property type="entry name" value="glucose_DH"/>
    <property type="match status" value="1"/>
</dbReference>
<gene>
    <name evidence="9" type="primary">gdh</name>
    <name evidence="13" type="ORF">GCM10007116_05680</name>
</gene>
<feature type="binding site" evidence="9">
    <location>
        <position position="344"/>
    </location>
    <ligand>
        <name>NADP(+)</name>
        <dbReference type="ChEBI" id="CHEBI:58349"/>
    </ligand>
</feature>
<dbReference type="SUPFAM" id="SSF50129">
    <property type="entry name" value="GroES-like"/>
    <property type="match status" value="1"/>
</dbReference>
<keyword evidence="6 9" id="KW-0560">Oxidoreductase</keyword>
<dbReference type="InterPro" id="IPR031640">
    <property type="entry name" value="Glu_dehyd_C"/>
</dbReference>
<evidence type="ECO:0000256" key="4">
    <source>
        <dbReference type="ARBA" id="ARBA00022833"/>
    </source>
</evidence>
<comment type="catalytic activity">
    <reaction evidence="9">
        <text>D-glucose + NADP(+) = D-glucono-1,5-lactone + NADPH + H(+)</text>
        <dbReference type="Rhea" id="RHEA:14405"/>
        <dbReference type="ChEBI" id="CHEBI:4167"/>
        <dbReference type="ChEBI" id="CHEBI:15378"/>
        <dbReference type="ChEBI" id="CHEBI:16217"/>
        <dbReference type="ChEBI" id="CHEBI:57783"/>
        <dbReference type="ChEBI" id="CHEBI:58349"/>
        <dbReference type="EC" id="1.1.1.47"/>
    </reaction>
</comment>
<dbReference type="GO" id="GO:0019595">
    <property type="term" value="P:non-phosphorylated glucose catabolic process"/>
    <property type="evidence" value="ECO:0007669"/>
    <property type="project" value="UniProtKB-UniRule"/>
</dbReference>
<feature type="binding site" evidence="9">
    <location>
        <begin position="298"/>
        <end position="300"/>
    </location>
    <ligand>
        <name>NADP(+)</name>
        <dbReference type="ChEBI" id="CHEBI:58349"/>
    </ligand>
</feature>
<dbReference type="Pfam" id="PF16912">
    <property type="entry name" value="Glu_dehyd_C"/>
    <property type="match status" value="1"/>
</dbReference>
<evidence type="ECO:0000256" key="5">
    <source>
        <dbReference type="ARBA" id="ARBA00022857"/>
    </source>
</evidence>
<feature type="binding site" evidence="9">
    <location>
        <begin position="212"/>
        <end position="214"/>
    </location>
    <ligand>
        <name>NADP(+)</name>
        <dbReference type="ChEBI" id="CHEBI:58349"/>
    </ligand>
</feature>
<keyword evidence="7 9" id="KW-0520">NAD</keyword>
<dbReference type="SUPFAM" id="SSF51735">
    <property type="entry name" value="NAD(P)-binding Rossmann-fold domains"/>
    <property type="match status" value="1"/>
</dbReference>
<keyword evidence="5 9" id="KW-0521">NADP</keyword>
<dbReference type="AlphaFoldDB" id="A0A830H2I9"/>
<evidence type="ECO:0000313" key="14">
    <source>
        <dbReference type="Proteomes" id="UP000616143"/>
    </source>
</evidence>
<feature type="binding site" evidence="9">
    <location>
        <position position="156"/>
    </location>
    <ligand>
        <name>substrate</name>
    </ligand>
</feature>
<dbReference type="Gene3D" id="3.40.50.720">
    <property type="entry name" value="NAD(P)-binding Rossmann-like Domain"/>
    <property type="match status" value="1"/>
</dbReference>
<feature type="binding site" evidence="9">
    <location>
        <position position="41"/>
    </location>
    <ligand>
        <name>substrate</name>
    </ligand>
</feature>
<dbReference type="PROSITE" id="PS00059">
    <property type="entry name" value="ADH_ZINC"/>
    <property type="match status" value="1"/>
</dbReference>
<comment type="function">
    <text evidence="9">Catalyzes the NAD(P)(+)-dependent oxidation of D-glucose to D-gluconate via gluconolactone. Can utilize both NAD(+) and NADP(+) as electron acceptor. Is involved in the degradation of glucose through a non-phosphorylative variant of the Entner-Doudoroff pathway.</text>
</comment>
<dbReference type="GO" id="GO:0070403">
    <property type="term" value="F:NAD+ binding"/>
    <property type="evidence" value="ECO:0007669"/>
    <property type="project" value="UniProtKB-UniRule"/>
</dbReference>
<evidence type="ECO:0000256" key="10">
    <source>
        <dbReference type="SAM" id="MobiDB-lite"/>
    </source>
</evidence>
<dbReference type="InterPro" id="IPR050129">
    <property type="entry name" value="Zn_alcohol_dh"/>
</dbReference>
<dbReference type="Proteomes" id="UP000616143">
    <property type="component" value="Unassembled WGS sequence"/>
</dbReference>
<feature type="binding site" evidence="9">
    <location>
        <position position="116"/>
    </location>
    <ligand>
        <name>substrate</name>
    </ligand>
</feature>
<evidence type="ECO:0000256" key="8">
    <source>
        <dbReference type="ARBA" id="ARBA00023277"/>
    </source>
</evidence>
<feature type="binding site" evidence="9">
    <location>
        <begin position="190"/>
        <end position="193"/>
    </location>
    <ligand>
        <name>NADP(+)</name>
        <dbReference type="ChEBI" id="CHEBI:58349"/>
    </ligand>
</feature>
<dbReference type="PANTHER" id="PTHR43401">
    <property type="entry name" value="L-THREONINE 3-DEHYDROGENASE"/>
    <property type="match status" value="1"/>
</dbReference>
<dbReference type="EC" id="1.1.1.47" evidence="9"/>
<evidence type="ECO:0000256" key="9">
    <source>
        <dbReference type="HAMAP-Rule" id="MF_02127"/>
    </source>
</evidence>
<evidence type="ECO:0000259" key="12">
    <source>
        <dbReference type="Pfam" id="PF16912"/>
    </source>
</evidence>
<dbReference type="RefSeq" id="WP_188848377.1">
    <property type="nucleotide sequence ID" value="NZ_BMQS01000004.1"/>
</dbReference>
<accession>A0A830H2I9</accession>
<dbReference type="InterPro" id="IPR011032">
    <property type="entry name" value="GroES-like_sf"/>
</dbReference>
<evidence type="ECO:0000256" key="3">
    <source>
        <dbReference type="ARBA" id="ARBA00022741"/>
    </source>
</evidence>
<feature type="binding site" evidence="9">
    <location>
        <begin position="270"/>
        <end position="272"/>
    </location>
    <ligand>
        <name>NADP(+)</name>
        <dbReference type="ChEBI" id="CHEBI:58349"/>
    </ligand>
</feature>
<dbReference type="EMBL" id="BMQS01000004">
    <property type="protein sequence ID" value="GGT90695.1"/>
    <property type="molecule type" value="Genomic_DNA"/>
</dbReference>
<dbReference type="PANTHER" id="PTHR43401:SF2">
    <property type="entry name" value="L-THREONINE 3-DEHYDROGENASE"/>
    <property type="match status" value="1"/>
</dbReference>
<evidence type="ECO:0000259" key="11">
    <source>
        <dbReference type="Pfam" id="PF08240"/>
    </source>
</evidence>